<proteinExistence type="predicted"/>
<name>A0A481YTT0_9VIRU</name>
<accession>A0A481YTT0</accession>
<gene>
    <name evidence="1" type="ORF">LCMAC103_00520</name>
</gene>
<dbReference type="SUPFAM" id="SSF52047">
    <property type="entry name" value="RNI-like"/>
    <property type="match status" value="1"/>
</dbReference>
<dbReference type="Gene3D" id="3.80.10.10">
    <property type="entry name" value="Ribonuclease Inhibitor"/>
    <property type="match status" value="1"/>
</dbReference>
<organism evidence="1">
    <name type="scientific">Marseillevirus LCMAC103</name>
    <dbReference type="NCBI Taxonomy" id="2506604"/>
    <lineage>
        <taxon>Viruses</taxon>
        <taxon>Varidnaviria</taxon>
        <taxon>Bamfordvirae</taxon>
        <taxon>Nucleocytoviricota</taxon>
        <taxon>Megaviricetes</taxon>
        <taxon>Pimascovirales</taxon>
        <taxon>Pimascovirales incertae sedis</taxon>
        <taxon>Marseilleviridae</taxon>
    </lineage>
</organism>
<dbReference type="InterPro" id="IPR032675">
    <property type="entry name" value="LRR_dom_sf"/>
</dbReference>
<sequence length="348" mass="37444">MEVAPARLADLPRDLQTVVLRFFLLHEVLLFGRVCTSLREAAHKTLECTTEVVLPAAGDVPGGAARTRTELSVAAAWCSRLRTLDFRAADAISLATFRQATAASRRSLERILYGPVAVPGGGGALVLDRSFASLRVLCISAAVSDYLLCALGAYRTLEALELGDVSHDADYAHEHLHTVLQRNPGLQIVHLVSHPDLKFLAACSLPRLTALAVPYMRIRPPLENVEQLRRYGPQLTSLNFGESNVDLDIVRAVAACCPALRRLSFALAGADAGPALDCLESPGFLPQLRHLGCRSAAGVDADRASTYADRLAGSRPDCRVFDYAVSRVAPRWCAPVFGIAALAAELEL</sequence>
<protein>
    <recommendedName>
        <fullName evidence="2">F-box domain-containing protein</fullName>
    </recommendedName>
</protein>
<dbReference type="EMBL" id="MK500335">
    <property type="protein sequence ID" value="QBK86723.1"/>
    <property type="molecule type" value="Genomic_DNA"/>
</dbReference>
<evidence type="ECO:0000313" key="1">
    <source>
        <dbReference type="EMBL" id="QBK86723.1"/>
    </source>
</evidence>
<reference evidence="1" key="1">
    <citation type="journal article" date="2019" name="MBio">
        <title>Virus Genomes from Deep Sea Sediments Expand the Ocean Megavirome and Support Independent Origins of Viral Gigantism.</title>
        <authorList>
            <person name="Backstrom D."/>
            <person name="Yutin N."/>
            <person name="Jorgensen S.L."/>
            <person name="Dharamshi J."/>
            <person name="Homa F."/>
            <person name="Zaremba-Niedwiedzka K."/>
            <person name="Spang A."/>
            <person name="Wolf Y.I."/>
            <person name="Koonin E.V."/>
            <person name="Ettema T.J."/>
        </authorList>
    </citation>
    <scope>NUCLEOTIDE SEQUENCE</scope>
</reference>
<evidence type="ECO:0008006" key="2">
    <source>
        <dbReference type="Google" id="ProtNLM"/>
    </source>
</evidence>